<organism evidence="3 4">
    <name type="scientific">Cherax quadricarinatus</name>
    <name type="common">Australian red claw crayfish</name>
    <dbReference type="NCBI Taxonomy" id="27406"/>
    <lineage>
        <taxon>Eukaryota</taxon>
        <taxon>Metazoa</taxon>
        <taxon>Ecdysozoa</taxon>
        <taxon>Arthropoda</taxon>
        <taxon>Crustacea</taxon>
        <taxon>Multicrustacea</taxon>
        <taxon>Malacostraca</taxon>
        <taxon>Eumalacostraca</taxon>
        <taxon>Eucarida</taxon>
        <taxon>Decapoda</taxon>
        <taxon>Pleocyemata</taxon>
        <taxon>Astacidea</taxon>
        <taxon>Parastacoidea</taxon>
        <taxon>Parastacidae</taxon>
        <taxon>Cherax</taxon>
    </lineage>
</organism>
<comment type="caution">
    <text evidence="3">The sequence shown here is derived from an EMBL/GenBank/DDBJ whole genome shotgun (WGS) entry which is preliminary data.</text>
</comment>
<feature type="compositionally biased region" description="Polar residues" evidence="1">
    <location>
        <begin position="204"/>
        <end position="214"/>
    </location>
</feature>
<sequence>MEDRRNSLAHVYSPLDPTSDLSDSEYPDPPDTRPSILITFQNSASYYTSYMGSGGTRSTGTRPKATDIVDPQQQLKTHPVVLMKDYPAPPPVCVTVNDRKLNGYHSFQPYSGPPTPPVPQGPPGPPGPPVPNLPSSRRGSFNTNTLEVPKERRGSATPSISSRSRSPTDRLSTQPRTPTPPSLPQRPRTRFDHYDSATMPRGFKTQTPKSSYSMPSLAEATNFPTLEVPILSPRPSPRPSISSVMTESNRDRRTLIRSHKSIDEIEDCTSPQPEQKKPNWISLNMMDDGRKRRRSQTMYVAEIWPSLVCILTAVVMTLVIYILVSYFYSSPHPVTRNRIAPSQSGSNGYPHDSSIYQYPYPYIPLPYDRYPHYQPQYPQKPLPADT</sequence>
<feature type="compositionally biased region" description="Polar residues" evidence="1">
    <location>
        <begin position="133"/>
        <end position="146"/>
    </location>
</feature>
<dbReference type="EMBL" id="JARKIK010000033">
    <property type="protein sequence ID" value="KAK8740329.1"/>
    <property type="molecule type" value="Genomic_DNA"/>
</dbReference>
<feature type="region of interest" description="Disordered" evidence="1">
    <location>
        <begin position="228"/>
        <end position="250"/>
    </location>
</feature>
<proteinExistence type="predicted"/>
<feature type="region of interest" description="Disordered" evidence="1">
    <location>
        <begin position="104"/>
        <end position="215"/>
    </location>
</feature>
<evidence type="ECO:0000313" key="3">
    <source>
        <dbReference type="EMBL" id="KAK8740329.1"/>
    </source>
</evidence>
<name>A0AAW0XKU7_CHEQU</name>
<reference evidence="3 4" key="1">
    <citation type="journal article" date="2024" name="BMC Genomics">
        <title>Genome assembly of redclaw crayfish (Cherax quadricarinatus) provides insights into its immune adaptation and hypoxia tolerance.</title>
        <authorList>
            <person name="Liu Z."/>
            <person name="Zheng J."/>
            <person name="Li H."/>
            <person name="Fang K."/>
            <person name="Wang S."/>
            <person name="He J."/>
            <person name="Zhou D."/>
            <person name="Weng S."/>
            <person name="Chi M."/>
            <person name="Gu Z."/>
            <person name="He J."/>
            <person name="Li F."/>
            <person name="Wang M."/>
        </authorList>
    </citation>
    <scope>NUCLEOTIDE SEQUENCE [LARGE SCALE GENOMIC DNA]</scope>
    <source>
        <strain evidence="3">ZL_2023a</strain>
    </source>
</reference>
<evidence type="ECO:0000256" key="1">
    <source>
        <dbReference type="SAM" id="MobiDB-lite"/>
    </source>
</evidence>
<keyword evidence="4" id="KW-1185">Reference proteome</keyword>
<dbReference type="Proteomes" id="UP001445076">
    <property type="component" value="Unassembled WGS sequence"/>
</dbReference>
<evidence type="ECO:0000256" key="2">
    <source>
        <dbReference type="SAM" id="Phobius"/>
    </source>
</evidence>
<feature type="region of interest" description="Disordered" evidence="1">
    <location>
        <begin position="48"/>
        <end position="72"/>
    </location>
</feature>
<keyword evidence="2" id="KW-1133">Transmembrane helix</keyword>
<feature type="compositionally biased region" description="Low complexity" evidence="1">
    <location>
        <begin position="155"/>
        <end position="165"/>
    </location>
</feature>
<dbReference type="AlphaFoldDB" id="A0AAW0XKU7"/>
<protein>
    <submittedName>
        <fullName evidence="3">Uncharacterized protein</fullName>
    </submittedName>
</protein>
<feature type="compositionally biased region" description="Pro residues" evidence="1">
    <location>
        <begin position="111"/>
        <end position="132"/>
    </location>
</feature>
<gene>
    <name evidence="3" type="ORF">OTU49_002856</name>
</gene>
<evidence type="ECO:0000313" key="4">
    <source>
        <dbReference type="Proteomes" id="UP001445076"/>
    </source>
</evidence>
<keyword evidence="2" id="KW-0812">Transmembrane</keyword>
<feature type="region of interest" description="Disordered" evidence="1">
    <location>
        <begin position="1"/>
        <end position="36"/>
    </location>
</feature>
<feature type="transmembrane region" description="Helical" evidence="2">
    <location>
        <begin position="303"/>
        <end position="328"/>
    </location>
</feature>
<accession>A0AAW0XKU7</accession>
<keyword evidence="2" id="KW-0472">Membrane</keyword>